<reference evidence="1 2" key="1">
    <citation type="journal article" date="2019" name="bioRxiv">
        <title>Bacteria contribute to plant secondary compound degradation in a generalist herbivore system.</title>
        <authorList>
            <person name="Francoeur C.B."/>
            <person name="Khadempour L."/>
            <person name="Moreira-Soto R.D."/>
            <person name="Gotting K."/>
            <person name="Book A.J."/>
            <person name="Pinto-Tomas A.A."/>
            <person name="Keefover-Ring K."/>
            <person name="Currie C.R."/>
        </authorList>
    </citation>
    <scope>NUCLEOTIDE SEQUENCE [LARGE SCALE GENOMIC DNA]</scope>
    <source>
        <strain evidence="1">Acro-835</strain>
    </source>
</reference>
<accession>A0ABX0RKN5</accession>
<gene>
    <name evidence="1" type="ORF">F3J40_20535</name>
</gene>
<name>A0ABX0RKN5_9GAMM</name>
<evidence type="ECO:0000313" key="1">
    <source>
        <dbReference type="EMBL" id="NIF23969.1"/>
    </source>
</evidence>
<evidence type="ECO:0000313" key="2">
    <source>
        <dbReference type="Proteomes" id="UP001515683"/>
    </source>
</evidence>
<proteinExistence type="predicted"/>
<dbReference type="EMBL" id="VWXF01000011">
    <property type="protein sequence ID" value="NIF23969.1"/>
    <property type="molecule type" value="Genomic_DNA"/>
</dbReference>
<dbReference type="Proteomes" id="UP001515683">
    <property type="component" value="Unassembled WGS sequence"/>
</dbReference>
<comment type="caution">
    <text evidence="1">The sequence shown here is derived from an EMBL/GenBank/DDBJ whole genome shotgun (WGS) entry which is preliminary data.</text>
</comment>
<dbReference type="RefSeq" id="WP_167017683.1">
    <property type="nucleotide sequence ID" value="NZ_VWXF01000011.1"/>
</dbReference>
<organism evidence="1 2">
    <name type="scientific">Candidatus Pantoea multigeneris</name>
    <dbReference type="NCBI Taxonomy" id="2608357"/>
    <lineage>
        <taxon>Bacteria</taxon>
        <taxon>Pseudomonadati</taxon>
        <taxon>Pseudomonadota</taxon>
        <taxon>Gammaproteobacteria</taxon>
        <taxon>Enterobacterales</taxon>
        <taxon>Erwiniaceae</taxon>
        <taxon>Pantoea</taxon>
    </lineage>
</organism>
<sequence length="142" mass="16366">MVLAVNPEKTEEYRRHFKPNIFIQEISKCGRYAIVQTCNAPSEDGNILSVMDLQTKTILFSVTPSTGWASRYKFKVEDDGRLLSLRCEHRGTGWFSYSHYGTFNDEFAYLKARLEKGDYSLKILAAREWLYSSVDKKMLGSC</sequence>
<keyword evidence="2" id="KW-1185">Reference proteome</keyword>
<protein>
    <submittedName>
        <fullName evidence="1">Uncharacterized protein</fullName>
    </submittedName>
</protein>